<evidence type="ECO:0000256" key="2">
    <source>
        <dbReference type="ARBA" id="ARBA00004308"/>
    </source>
</evidence>
<proteinExistence type="predicted"/>
<dbReference type="GO" id="GO:0046872">
    <property type="term" value="F:metal ion binding"/>
    <property type="evidence" value="ECO:0007669"/>
    <property type="project" value="UniProtKB-KW"/>
</dbReference>
<dbReference type="GO" id="GO:0005524">
    <property type="term" value="F:ATP binding"/>
    <property type="evidence" value="ECO:0007669"/>
    <property type="project" value="UniProtKB-UniRule"/>
</dbReference>
<dbReference type="STRING" id="48709.A0A1D2MX24"/>
<organism evidence="15 16">
    <name type="scientific">Orchesella cincta</name>
    <name type="common">Springtail</name>
    <name type="synonym">Podura cincta</name>
    <dbReference type="NCBI Taxonomy" id="48709"/>
    <lineage>
        <taxon>Eukaryota</taxon>
        <taxon>Metazoa</taxon>
        <taxon>Ecdysozoa</taxon>
        <taxon>Arthropoda</taxon>
        <taxon>Hexapoda</taxon>
        <taxon>Collembola</taxon>
        <taxon>Entomobryomorpha</taxon>
        <taxon>Entomobryoidea</taxon>
        <taxon>Orchesellidae</taxon>
        <taxon>Orchesellinae</taxon>
        <taxon>Orchesella</taxon>
    </lineage>
</organism>
<keyword evidence="5 15" id="KW-0418">Kinase</keyword>
<dbReference type="GO" id="GO:0012505">
    <property type="term" value="C:endomembrane system"/>
    <property type="evidence" value="ECO:0007669"/>
    <property type="project" value="UniProtKB-SubCell"/>
</dbReference>
<dbReference type="PRINTS" id="PR00109">
    <property type="entry name" value="TYRKINASE"/>
</dbReference>
<reference evidence="15 16" key="1">
    <citation type="journal article" date="2016" name="Genome Biol. Evol.">
        <title>Gene Family Evolution Reflects Adaptation to Soil Environmental Stressors in the Genome of the Collembolan Orchesella cincta.</title>
        <authorList>
            <person name="Faddeeva-Vakhrusheva A."/>
            <person name="Derks M.F."/>
            <person name="Anvar S.Y."/>
            <person name="Agamennone V."/>
            <person name="Suring W."/>
            <person name="Smit S."/>
            <person name="van Straalen N.M."/>
            <person name="Roelofs D."/>
        </authorList>
    </citation>
    <scope>NUCLEOTIDE SEQUENCE [LARGE SCALE GENOMIC DNA]</scope>
    <source>
        <tissue evidence="15">Mixed pool</tissue>
    </source>
</reference>
<dbReference type="GO" id="GO:0048468">
    <property type="term" value="P:cell development"/>
    <property type="evidence" value="ECO:0007669"/>
    <property type="project" value="UniProtKB-ARBA"/>
</dbReference>
<evidence type="ECO:0000256" key="6">
    <source>
        <dbReference type="ARBA" id="ARBA00022840"/>
    </source>
</evidence>
<feature type="binding site" evidence="11 13">
    <location>
        <position position="93"/>
    </location>
    <ligand>
        <name>ATP</name>
        <dbReference type="ChEBI" id="CHEBI:30616"/>
    </ligand>
</feature>
<evidence type="ECO:0000256" key="8">
    <source>
        <dbReference type="ARBA" id="ARBA00023137"/>
    </source>
</evidence>
<feature type="active site" description="Proton acceptor" evidence="10">
    <location>
        <position position="230"/>
    </location>
</feature>
<dbReference type="GO" id="GO:0030182">
    <property type="term" value="P:neuron differentiation"/>
    <property type="evidence" value="ECO:0007669"/>
    <property type="project" value="UniProtKB-ARBA"/>
</dbReference>
<evidence type="ECO:0000313" key="16">
    <source>
        <dbReference type="Proteomes" id="UP000094527"/>
    </source>
</evidence>
<name>A0A1D2MX24_ORCCI</name>
<keyword evidence="16" id="KW-1185">Reference proteome</keyword>
<dbReference type="Pfam" id="PF07714">
    <property type="entry name" value="PK_Tyr_Ser-Thr"/>
    <property type="match status" value="1"/>
</dbReference>
<feature type="binding site" evidence="12">
    <location>
        <position position="248"/>
    </location>
    <ligand>
        <name>Mg(2+)</name>
        <dbReference type="ChEBI" id="CHEBI:18420"/>
    </ligand>
</feature>
<feature type="binding site" evidence="12">
    <location>
        <position position="235"/>
    </location>
    <ligand>
        <name>Mg(2+)</name>
        <dbReference type="ChEBI" id="CHEBI:18420"/>
    </ligand>
</feature>
<feature type="binding site" evidence="11">
    <location>
        <begin position="69"/>
        <end position="76"/>
    </location>
    <ligand>
        <name>ATP</name>
        <dbReference type="ChEBI" id="CHEBI:30616"/>
    </ligand>
</feature>
<keyword evidence="4 11" id="KW-0547">Nucleotide-binding</keyword>
<keyword evidence="8" id="KW-0829">Tyrosine-protein kinase</keyword>
<dbReference type="FunFam" id="3.30.200.20:FF:000586">
    <property type="entry name" value="Receptor protein-tyrosine kinase"/>
    <property type="match status" value="1"/>
</dbReference>
<dbReference type="GO" id="GO:0050793">
    <property type="term" value="P:regulation of developmental process"/>
    <property type="evidence" value="ECO:0007669"/>
    <property type="project" value="UniProtKB-ARBA"/>
</dbReference>
<dbReference type="OMA" id="NGYECHA"/>
<accession>A0A1D2MX24</accession>
<dbReference type="InterPro" id="IPR050122">
    <property type="entry name" value="RTK"/>
</dbReference>
<evidence type="ECO:0000313" key="15">
    <source>
        <dbReference type="EMBL" id="ODM97481.1"/>
    </source>
</evidence>
<gene>
    <name evidence="15" type="ORF">Ocin01_09209</name>
</gene>
<dbReference type="AlphaFoldDB" id="A0A1D2MX24"/>
<evidence type="ECO:0000256" key="10">
    <source>
        <dbReference type="PIRSR" id="PIRSR000615-1"/>
    </source>
</evidence>
<dbReference type="SUPFAM" id="SSF56112">
    <property type="entry name" value="Protein kinase-like (PK-like)"/>
    <property type="match status" value="1"/>
</dbReference>
<comment type="caution">
    <text evidence="15">The sequence shown here is derived from an EMBL/GenBank/DDBJ whole genome shotgun (WGS) entry which is preliminary data.</text>
</comment>
<evidence type="ECO:0000256" key="7">
    <source>
        <dbReference type="ARBA" id="ARBA00023136"/>
    </source>
</evidence>
<keyword evidence="12" id="KW-0479">Metal-binding</keyword>
<dbReference type="PROSITE" id="PS50011">
    <property type="entry name" value="PROTEIN_KINASE_DOM"/>
    <property type="match status" value="1"/>
</dbReference>
<dbReference type="InterPro" id="IPR001245">
    <property type="entry name" value="Ser-Thr/Tyr_kinase_cat_dom"/>
</dbReference>
<dbReference type="PROSITE" id="PS00109">
    <property type="entry name" value="PROTEIN_KINASE_TYR"/>
    <property type="match status" value="1"/>
</dbReference>
<dbReference type="GO" id="GO:0051130">
    <property type="term" value="P:positive regulation of cellular component organization"/>
    <property type="evidence" value="ECO:0007669"/>
    <property type="project" value="UniProtKB-ARBA"/>
</dbReference>
<keyword evidence="3" id="KW-0808">Transferase</keyword>
<dbReference type="PROSITE" id="PS00107">
    <property type="entry name" value="PROTEIN_KINASE_ATP"/>
    <property type="match status" value="1"/>
</dbReference>
<comment type="subcellular location">
    <subcellularLocation>
        <location evidence="2">Endomembrane system</location>
    </subcellularLocation>
    <subcellularLocation>
        <location evidence="1">Membrane</location>
        <topology evidence="1">Single-pass membrane protein</topology>
    </subcellularLocation>
</comment>
<dbReference type="GO" id="GO:0005886">
    <property type="term" value="C:plasma membrane"/>
    <property type="evidence" value="ECO:0007669"/>
    <property type="project" value="TreeGrafter"/>
</dbReference>
<evidence type="ECO:0000256" key="9">
    <source>
        <dbReference type="ARBA" id="ARBA00051243"/>
    </source>
</evidence>
<evidence type="ECO:0000256" key="4">
    <source>
        <dbReference type="ARBA" id="ARBA00022741"/>
    </source>
</evidence>
<dbReference type="InterPro" id="IPR000719">
    <property type="entry name" value="Prot_kinase_dom"/>
</dbReference>
<dbReference type="Proteomes" id="UP000094527">
    <property type="component" value="Unassembled WGS sequence"/>
</dbReference>
<dbReference type="InterPro" id="IPR011009">
    <property type="entry name" value="Kinase-like_dom_sf"/>
</dbReference>
<keyword evidence="7" id="KW-0472">Membrane</keyword>
<dbReference type="PANTHER" id="PTHR24416">
    <property type="entry name" value="TYROSINE-PROTEIN KINASE RECEPTOR"/>
    <property type="match status" value="1"/>
</dbReference>
<evidence type="ECO:0000259" key="14">
    <source>
        <dbReference type="PROSITE" id="PS50011"/>
    </source>
</evidence>
<evidence type="ECO:0000256" key="13">
    <source>
        <dbReference type="PROSITE-ProRule" id="PRU10141"/>
    </source>
</evidence>
<dbReference type="PANTHER" id="PTHR24416:SF600">
    <property type="entry name" value="PDGF- AND VEGF-RECEPTOR RELATED, ISOFORM J"/>
    <property type="match status" value="1"/>
</dbReference>
<dbReference type="GO" id="GO:0007169">
    <property type="term" value="P:cell surface receptor protein tyrosine kinase signaling pathway"/>
    <property type="evidence" value="ECO:0007669"/>
    <property type="project" value="TreeGrafter"/>
</dbReference>
<sequence length="386" mass="43651">MYLSEKEINEFIKGLGLKFDGEIAQGQDTEKEQIESKISSDLLAQNQPYDSQLEISANELTFDHKCPIGSGQFGTVLKATFKRPEPSLTVAVKTAKPNLNAQYLRTLLKEVKIMMYVGQHPKIVGLLGCCTANLRKGELFLVLEYCENGSLEKFLKANRARFVNIVEKGILHAEKCAASDYLKILLGLELPTPLQSDSTDIFDIYRLITWSIEIAEGMEYLATKKVVHGDLSARNVLVTADGKAKVADFGLSRTIYHYTHYAKNGREPLPWRWMALESLKNSSFSTASDVWSFGVLMWEIFTLAEQPYPGVSSLTSNFVQNLEQGLRPTFPPFATSEIYNIMSCCWDEDPKRRPLFSRLLCSLMEIQSECREKTSRRPSSDSDYFE</sequence>
<feature type="binding site" evidence="11">
    <location>
        <position position="234"/>
    </location>
    <ligand>
        <name>ATP</name>
        <dbReference type="ChEBI" id="CHEBI:30616"/>
    </ligand>
</feature>
<evidence type="ECO:0000256" key="12">
    <source>
        <dbReference type="PIRSR" id="PIRSR000615-3"/>
    </source>
</evidence>
<comment type="catalytic activity">
    <reaction evidence="9">
        <text>L-tyrosyl-[protein] + ATP = O-phospho-L-tyrosyl-[protein] + ADP + H(+)</text>
        <dbReference type="Rhea" id="RHEA:10596"/>
        <dbReference type="Rhea" id="RHEA-COMP:10136"/>
        <dbReference type="Rhea" id="RHEA-COMP:20101"/>
        <dbReference type="ChEBI" id="CHEBI:15378"/>
        <dbReference type="ChEBI" id="CHEBI:30616"/>
        <dbReference type="ChEBI" id="CHEBI:46858"/>
        <dbReference type="ChEBI" id="CHEBI:61978"/>
        <dbReference type="ChEBI" id="CHEBI:456216"/>
        <dbReference type="EC" id="2.7.10.1"/>
    </reaction>
</comment>
<evidence type="ECO:0000256" key="3">
    <source>
        <dbReference type="ARBA" id="ARBA00022679"/>
    </source>
</evidence>
<dbReference type="Gene3D" id="1.10.510.10">
    <property type="entry name" value="Transferase(Phosphotransferase) domain 1"/>
    <property type="match status" value="1"/>
</dbReference>
<dbReference type="OrthoDB" id="6077854at2759"/>
<dbReference type="InterPro" id="IPR017441">
    <property type="entry name" value="Protein_kinase_ATP_BS"/>
</dbReference>
<evidence type="ECO:0000256" key="1">
    <source>
        <dbReference type="ARBA" id="ARBA00004167"/>
    </source>
</evidence>
<protein>
    <submittedName>
        <fullName evidence="15">Tyrosine-protein kinase transforming protein kit</fullName>
    </submittedName>
</protein>
<dbReference type="CDD" id="cd00192">
    <property type="entry name" value="PTKc"/>
    <property type="match status" value="1"/>
</dbReference>
<keyword evidence="6 11" id="KW-0067">ATP-binding</keyword>
<feature type="domain" description="Protein kinase" evidence="14">
    <location>
        <begin position="62"/>
        <end position="366"/>
    </location>
</feature>
<dbReference type="Gene3D" id="3.30.200.20">
    <property type="entry name" value="Phosphorylase Kinase, domain 1"/>
    <property type="match status" value="1"/>
</dbReference>
<keyword evidence="12" id="KW-0460">Magnesium</keyword>
<dbReference type="InterPro" id="IPR008266">
    <property type="entry name" value="Tyr_kinase_AS"/>
</dbReference>
<evidence type="ECO:0000256" key="11">
    <source>
        <dbReference type="PIRSR" id="PIRSR000615-2"/>
    </source>
</evidence>
<dbReference type="EMBL" id="LJIJ01000439">
    <property type="protein sequence ID" value="ODM97481.1"/>
    <property type="molecule type" value="Genomic_DNA"/>
</dbReference>
<dbReference type="GO" id="GO:0043235">
    <property type="term" value="C:receptor complex"/>
    <property type="evidence" value="ECO:0007669"/>
    <property type="project" value="TreeGrafter"/>
</dbReference>
<dbReference type="PIRSF" id="PIRSF000615">
    <property type="entry name" value="TyrPK_CSF1-R"/>
    <property type="match status" value="1"/>
</dbReference>
<evidence type="ECO:0000256" key="5">
    <source>
        <dbReference type="ARBA" id="ARBA00022777"/>
    </source>
</evidence>
<dbReference type="GO" id="GO:0004714">
    <property type="term" value="F:transmembrane receptor protein tyrosine kinase activity"/>
    <property type="evidence" value="ECO:0007669"/>
    <property type="project" value="UniProtKB-EC"/>
</dbReference>
<dbReference type="FunFam" id="1.10.510.10:FF:001512">
    <property type="entry name" value="Receptor tyrosine-protein kinase erbB-2"/>
    <property type="match status" value="1"/>
</dbReference>